<feature type="transmembrane region" description="Helical" evidence="1">
    <location>
        <begin position="284"/>
        <end position="315"/>
    </location>
</feature>
<accession>A0ABC9H7Z7</accession>
<protein>
    <recommendedName>
        <fullName evidence="2">DUF4220 domain-containing protein</fullName>
    </recommendedName>
</protein>
<evidence type="ECO:0000313" key="5">
    <source>
        <dbReference type="Proteomes" id="UP001497457"/>
    </source>
</evidence>
<feature type="transmembrane region" description="Helical" evidence="1">
    <location>
        <begin position="102"/>
        <end position="121"/>
    </location>
</feature>
<proteinExistence type="predicted"/>
<sequence length="617" mass="70869">MENIVKLFYDWEIQLLVLLSFSIQTFLFFTGGLRRCNTNMLLRLFIWIAYLGADMLAVYALGYLARHEDAHPMSFFWAPFLLIHLGGQDTITAFAMEDNKLWLRHLLNLMVQTVLAIYVFWKSMGRHDMQLLLSGIFVFVAGIIKYGERIWALRCGSFESLEDLSEDQYGYSLQQVIDEDTGYSNTVLLGLSSMQDAHEFFVAHAEYFFGSGYFRMPHVKQGFNRALKLMEIELGVMYNDIYTKAFVLRTRSGIILRYISQMCTIVAFVVFLEGNRGSYGSIDVAITYVLFIGGLLLEVCAVTCLMASPWTWAWLKVRKCDMLARLSWFLFSSPLIGWPEERSLWSNALGQYNFSGWLEGIDQPRFCNQQLMSIVKGAAKFFGVGTKKIFWMSKMLETEYIKADTQTMECLFEGVSRFAVKHLHDPGEWSNIGPILKHALYLYGNDFGRTIVLMHLTTELQLKKHHCSDMEAKTEDTIVLVEVCRKLSRYMMYLLVTHPSLLPLNKSAPYTLDNFYNQILHHALSMINFTQVDPHPGKETLEEIKEAWIRLIIYAAAKSRPEMHAAQLAKGGELLTFVWLQLGHYGFGPMDARIQLTSKRSNSSIFYTLLLPPDGFV</sequence>
<evidence type="ECO:0000259" key="2">
    <source>
        <dbReference type="Pfam" id="PF13968"/>
    </source>
</evidence>
<keyword evidence="1" id="KW-1133">Transmembrane helix</keyword>
<feature type="transmembrane region" description="Helical" evidence="1">
    <location>
        <begin position="76"/>
        <end position="95"/>
    </location>
</feature>
<feature type="transmembrane region" description="Helical" evidence="1">
    <location>
        <begin position="254"/>
        <end position="272"/>
    </location>
</feature>
<reference evidence="4 5" key="1">
    <citation type="submission" date="2024-10" db="EMBL/GenBank/DDBJ databases">
        <authorList>
            <person name="Ryan C."/>
        </authorList>
    </citation>
    <scope>NUCLEOTIDE SEQUENCE [LARGE SCALE GENOMIC DNA]</scope>
</reference>
<feature type="transmembrane region" description="Helical" evidence="1">
    <location>
        <begin position="44"/>
        <end position="64"/>
    </location>
</feature>
<dbReference type="Pfam" id="PF13968">
    <property type="entry name" value="DUF4220"/>
    <property type="match status" value="1"/>
</dbReference>
<gene>
    <name evidence="4" type="ORF">URODEC1_LOCUS123202</name>
    <name evidence="3" type="ORF">URODEC1_LOCUS68634</name>
</gene>
<evidence type="ECO:0000313" key="4">
    <source>
        <dbReference type="EMBL" id="CAM0150085.1"/>
    </source>
</evidence>
<dbReference type="InterPro" id="IPR025315">
    <property type="entry name" value="DUF4220"/>
</dbReference>
<feature type="domain" description="DUF4220" evidence="2">
    <location>
        <begin position="47"/>
        <end position="354"/>
    </location>
</feature>
<feature type="transmembrane region" description="Helical" evidence="1">
    <location>
        <begin position="13"/>
        <end position="32"/>
    </location>
</feature>
<dbReference type="Pfam" id="PF04578">
    <property type="entry name" value="DUF594"/>
    <property type="match status" value="1"/>
</dbReference>
<dbReference type="Proteomes" id="UP001497457">
    <property type="component" value="Chromosome 27b"/>
</dbReference>
<name>A0ABC9H7Z7_9POAL</name>
<dbReference type="Proteomes" id="UP001497457">
    <property type="component" value="Unassembled WGS sequence"/>
</dbReference>
<organism evidence="4 5">
    <name type="scientific">Urochloa decumbens</name>
    <dbReference type="NCBI Taxonomy" id="240449"/>
    <lineage>
        <taxon>Eukaryota</taxon>
        <taxon>Viridiplantae</taxon>
        <taxon>Streptophyta</taxon>
        <taxon>Embryophyta</taxon>
        <taxon>Tracheophyta</taxon>
        <taxon>Spermatophyta</taxon>
        <taxon>Magnoliopsida</taxon>
        <taxon>Liliopsida</taxon>
        <taxon>Poales</taxon>
        <taxon>Poaceae</taxon>
        <taxon>PACMAD clade</taxon>
        <taxon>Panicoideae</taxon>
        <taxon>Panicodae</taxon>
        <taxon>Paniceae</taxon>
        <taxon>Melinidinae</taxon>
        <taxon>Urochloa</taxon>
    </lineage>
</organism>
<dbReference type="AlphaFoldDB" id="A0ABC9H7Z7"/>
<keyword evidence="1" id="KW-0812">Transmembrane</keyword>
<keyword evidence="1" id="KW-0472">Membrane</keyword>
<dbReference type="PANTHER" id="PTHR31325">
    <property type="entry name" value="OS01G0798800 PROTEIN-RELATED"/>
    <property type="match status" value="1"/>
</dbReference>
<keyword evidence="5" id="KW-1185">Reference proteome</keyword>
<dbReference type="EMBL" id="OZ075137">
    <property type="protein sequence ID" value="CAL5007705.1"/>
    <property type="molecule type" value="Genomic_DNA"/>
</dbReference>
<dbReference type="EMBL" id="CAXIPR030002817">
    <property type="protein sequence ID" value="CAM0150085.1"/>
    <property type="molecule type" value="Genomic_DNA"/>
</dbReference>
<feature type="transmembrane region" description="Helical" evidence="1">
    <location>
        <begin position="127"/>
        <end position="144"/>
    </location>
</feature>
<evidence type="ECO:0000256" key="1">
    <source>
        <dbReference type="SAM" id="Phobius"/>
    </source>
</evidence>
<dbReference type="InterPro" id="IPR007658">
    <property type="entry name" value="DUF594"/>
</dbReference>
<evidence type="ECO:0000313" key="3">
    <source>
        <dbReference type="EMBL" id="CAL5007705.1"/>
    </source>
</evidence>